<reference evidence="2" key="2">
    <citation type="submission" date="2021-04" db="EMBL/GenBank/DDBJ databases">
        <authorList>
            <person name="Gilroy R."/>
        </authorList>
    </citation>
    <scope>NUCLEOTIDE SEQUENCE</scope>
    <source>
        <strain evidence="2">CHK189-11263</strain>
    </source>
</reference>
<comment type="caution">
    <text evidence="2">The sequence shown here is derived from an EMBL/GenBank/DDBJ whole genome shotgun (WGS) entry which is preliminary data.</text>
</comment>
<evidence type="ECO:0000259" key="1">
    <source>
        <dbReference type="Pfam" id="PF03551"/>
    </source>
</evidence>
<dbReference type="EMBL" id="DWYC01000003">
    <property type="protein sequence ID" value="HJB56006.1"/>
    <property type="molecule type" value="Genomic_DNA"/>
</dbReference>
<protein>
    <submittedName>
        <fullName evidence="2">PadR family transcriptional regulator</fullName>
    </submittedName>
</protein>
<dbReference type="Gene3D" id="1.10.10.10">
    <property type="entry name" value="Winged helix-like DNA-binding domain superfamily/Winged helix DNA-binding domain"/>
    <property type="match status" value="1"/>
</dbReference>
<dbReference type="InterPro" id="IPR052509">
    <property type="entry name" value="Metal_resp_DNA-bind_regulator"/>
</dbReference>
<reference evidence="2" key="1">
    <citation type="journal article" date="2021" name="PeerJ">
        <title>Extensive microbial diversity within the chicken gut microbiome revealed by metagenomics and culture.</title>
        <authorList>
            <person name="Gilroy R."/>
            <person name="Ravi A."/>
            <person name="Getino M."/>
            <person name="Pursley I."/>
            <person name="Horton D.L."/>
            <person name="Alikhan N.F."/>
            <person name="Baker D."/>
            <person name="Gharbi K."/>
            <person name="Hall N."/>
            <person name="Watson M."/>
            <person name="Adriaenssens E.M."/>
            <person name="Foster-Nyarko E."/>
            <person name="Jarju S."/>
            <person name="Secka A."/>
            <person name="Antonio M."/>
            <person name="Oren A."/>
            <person name="Chaudhuri R.R."/>
            <person name="La Ragione R."/>
            <person name="Hildebrand F."/>
            <person name="Pallen M.J."/>
        </authorList>
    </citation>
    <scope>NUCLEOTIDE SEQUENCE</scope>
    <source>
        <strain evidence="2">CHK189-11263</strain>
    </source>
</reference>
<gene>
    <name evidence="2" type="ORF">H9714_00445</name>
</gene>
<proteinExistence type="predicted"/>
<evidence type="ECO:0000313" key="2">
    <source>
        <dbReference type="EMBL" id="HJB56006.1"/>
    </source>
</evidence>
<accession>A0A9D2M9Q0</accession>
<dbReference type="Proteomes" id="UP000824208">
    <property type="component" value="Unassembled WGS sequence"/>
</dbReference>
<sequence length="113" mass="13113">MKFDRSLLSGSTRLLVLALLAEGDCYGYQIIRTLARRSEEVFAFQEGTLYPVLHKLEQDGCVRSYEKESEGRRRRYYTLTGRGRKQLEEEKAQWRAFQWAVDRVIGGEAYGLA</sequence>
<dbReference type="InterPro" id="IPR036388">
    <property type="entry name" value="WH-like_DNA-bd_sf"/>
</dbReference>
<dbReference type="SUPFAM" id="SSF46785">
    <property type="entry name" value="Winged helix' DNA-binding domain"/>
    <property type="match status" value="1"/>
</dbReference>
<dbReference type="InterPro" id="IPR036390">
    <property type="entry name" value="WH_DNA-bd_sf"/>
</dbReference>
<dbReference type="Pfam" id="PF03551">
    <property type="entry name" value="PadR"/>
    <property type="match status" value="1"/>
</dbReference>
<evidence type="ECO:0000313" key="3">
    <source>
        <dbReference type="Proteomes" id="UP000824208"/>
    </source>
</evidence>
<dbReference type="PANTHER" id="PTHR33169:SF14">
    <property type="entry name" value="TRANSCRIPTIONAL REGULATOR RV3488"/>
    <property type="match status" value="1"/>
</dbReference>
<feature type="domain" description="Transcription regulator PadR N-terminal" evidence="1">
    <location>
        <begin position="16"/>
        <end position="89"/>
    </location>
</feature>
<dbReference type="AlphaFoldDB" id="A0A9D2M9Q0"/>
<organism evidence="2 3">
    <name type="scientific">Candidatus Flavonifractor intestinipullorum</name>
    <dbReference type="NCBI Taxonomy" id="2838587"/>
    <lineage>
        <taxon>Bacteria</taxon>
        <taxon>Bacillati</taxon>
        <taxon>Bacillota</taxon>
        <taxon>Clostridia</taxon>
        <taxon>Eubacteriales</taxon>
        <taxon>Oscillospiraceae</taxon>
        <taxon>Flavonifractor</taxon>
    </lineage>
</organism>
<name>A0A9D2M9Q0_9FIRM</name>
<dbReference type="InterPro" id="IPR005149">
    <property type="entry name" value="Tscrpt_reg_PadR_N"/>
</dbReference>
<dbReference type="PANTHER" id="PTHR33169">
    <property type="entry name" value="PADR-FAMILY TRANSCRIPTIONAL REGULATOR"/>
    <property type="match status" value="1"/>
</dbReference>